<organism evidence="2 3">
    <name type="scientific">Stecheria intestinalis</name>
    <dbReference type="NCBI Taxonomy" id="2606630"/>
    <lineage>
        <taxon>Bacteria</taxon>
        <taxon>Bacillati</taxon>
        <taxon>Bacillota</taxon>
        <taxon>Erysipelotrichia</taxon>
        <taxon>Erysipelotrichales</taxon>
        <taxon>Erysipelotrichaceae</taxon>
        <taxon>Stecheria</taxon>
    </lineage>
</organism>
<proteinExistence type="predicted"/>
<dbReference type="AlphaFoldDB" id="A0A7X2TG13"/>
<accession>A0A7X2TG13</accession>
<keyword evidence="1" id="KW-0812">Transmembrane</keyword>
<feature type="transmembrane region" description="Helical" evidence="1">
    <location>
        <begin position="7"/>
        <end position="26"/>
    </location>
</feature>
<evidence type="ECO:0000313" key="3">
    <source>
        <dbReference type="Proteomes" id="UP000461880"/>
    </source>
</evidence>
<dbReference type="EMBL" id="VUMN01000029">
    <property type="protein sequence ID" value="MSS59359.1"/>
    <property type="molecule type" value="Genomic_DNA"/>
</dbReference>
<reference evidence="2 3" key="1">
    <citation type="submission" date="2019-08" db="EMBL/GenBank/DDBJ databases">
        <title>In-depth cultivation of the pig gut microbiome towards novel bacterial diversity and tailored functional studies.</title>
        <authorList>
            <person name="Wylensek D."/>
            <person name="Hitch T.C.A."/>
            <person name="Clavel T."/>
        </authorList>
    </citation>
    <scope>NUCLEOTIDE SEQUENCE [LARGE SCALE GENOMIC DNA]</scope>
    <source>
        <strain evidence="2 3">Oil+RF-744-GAM-WT-6</strain>
    </source>
</reference>
<keyword evidence="1" id="KW-1133">Transmembrane helix</keyword>
<dbReference type="RefSeq" id="WP_105303547.1">
    <property type="nucleotide sequence ID" value="NZ_VUMN01000029.1"/>
</dbReference>
<evidence type="ECO:0000256" key="1">
    <source>
        <dbReference type="SAM" id="Phobius"/>
    </source>
</evidence>
<gene>
    <name evidence="2" type="ORF">FYJ51_10690</name>
</gene>
<sequence length="69" mass="7927">MTEKRKVLLIESLILGLAGALITDLGNNRKGIVSSTPLWAVFLYYFLFGLVWFSLVNWLLGKREQKKKK</sequence>
<keyword evidence="3" id="KW-1185">Reference proteome</keyword>
<feature type="transmembrane region" description="Helical" evidence="1">
    <location>
        <begin position="38"/>
        <end position="60"/>
    </location>
</feature>
<keyword evidence="1" id="KW-0472">Membrane</keyword>
<comment type="caution">
    <text evidence="2">The sequence shown here is derived from an EMBL/GenBank/DDBJ whole genome shotgun (WGS) entry which is preliminary data.</text>
</comment>
<protein>
    <submittedName>
        <fullName evidence="2">Uncharacterized protein</fullName>
    </submittedName>
</protein>
<evidence type="ECO:0000313" key="2">
    <source>
        <dbReference type="EMBL" id="MSS59359.1"/>
    </source>
</evidence>
<dbReference type="Proteomes" id="UP000461880">
    <property type="component" value="Unassembled WGS sequence"/>
</dbReference>
<name>A0A7X2TG13_9FIRM</name>